<protein>
    <recommendedName>
        <fullName evidence="5">ABC transmembrane type-1 domain-containing protein</fullName>
    </recommendedName>
</protein>
<dbReference type="AlphaFoldDB" id="A0A942Z957"/>
<dbReference type="InterPro" id="IPR036640">
    <property type="entry name" value="ABC1_TM_sf"/>
</dbReference>
<feature type="domain" description="ABC transmembrane type-1" evidence="5">
    <location>
        <begin position="1"/>
        <end position="98"/>
    </location>
</feature>
<comment type="caution">
    <text evidence="6">The sequence shown here is derived from an EMBL/GenBank/DDBJ whole genome shotgun (WGS) entry which is preliminary data.</text>
</comment>
<evidence type="ECO:0000256" key="4">
    <source>
        <dbReference type="ARBA" id="ARBA00023136"/>
    </source>
</evidence>
<reference evidence="6" key="1">
    <citation type="submission" date="2019-12" db="EMBL/GenBank/DDBJ databases">
        <title>Clostridiaceae gen. nov. sp. nov., isolated from sediment in Xinjiang, China.</title>
        <authorList>
            <person name="Zhang R."/>
        </authorList>
    </citation>
    <scope>NUCLEOTIDE SEQUENCE</scope>
    <source>
        <strain evidence="6">D2Q-11</strain>
    </source>
</reference>
<name>A0A942Z957_9FIRM</name>
<dbReference type="Proteomes" id="UP000724672">
    <property type="component" value="Unassembled WGS sequence"/>
</dbReference>
<dbReference type="PROSITE" id="PS50929">
    <property type="entry name" value="ABC_TM1F"/>
    <property type="match status" value="1"/>
</dbReference>
<dbReference type="GO" id="GO:0140359">
    <property type="term" value="F:ABC-type transporter activity"/>
    <property type="evidence" value="ECO:0007669"/>
    <property type="project" value="InterPro"/>
</dbReference>
<organism evidence="6 7">
    <name type="scientific">Anaeromonas frigoriresistens</name>
    <dbReference type="NCBI Taxonomy" id="2683708"/>
    <lineage>
        <taxon>Bacteria</taxon>
        <taxon>Bacillati</taxon>
        <taxon>Bacillota</taxon>
        <taxon>Tissierellia</taxon>
        <taxon>Tissierellales</taxon>
        <taxon>Thermohalobacteraceae</taxon>
        <taxon>Anaeromonas</taxon>
    </lineage>
</organism>
<evidence type="ECO:0000259" key="5">
    <source>
        <dbReference type="PROSITE" id="PS50929"/>
    </source>
</evidence>
<dbReference type="InterPro" id="IPR011527">
    <property type="entry name" value="ABC1_TM_dom"/>
</dbReference>
<evidence type="ECO:0000313" key="6">
    <source>
        <dbReference type="EMBL" id="MBS4538973.1"/>
    </source>
</evidence>
<dbReference type="GO" id="GO:0005886">
    <property type="term" value="C:plasma membrane"/>
    <property type="evidence" value="ECO:0007669"/>
    <property type="project" value="UniProtKB-SubCell"/>
</dbReference>
<keyword evidence="3" id="KW-1133">Transmembrane helix</keyword>
<evidence type="ECO:0000256" key="2">
    <source>
        <dbReference type="ARBA" id="ARBA00022692"/>
    </source>
</evidence>
<dbReference type="SUPFAM" id="SSF90123">
    <property type="entry name" value="ABC transporter transmembrane region"/>
    <property type="match status" value="1"/>
</dbReference>
<evidence type="ECO:0000256" key="1">
    <source>
        <dbReference type="ARBA" id="ARBA00004651"/>
    </source>
</evidence>
<comment type="subcellular location">
    <subcellularLocation>
        <location evidence="1">Cell membrane</location>
        <topology evidence="1">Multi-pass membrane protein</topology>
    </subcellularLocation>
</comment>
<dbReference type="EMBL" id="WSFT01000039">
    <property type="protein sequence ID" value="MBS4538973.1"/>
    <property type="molecule type" value="Genomic_DNA"/>
</dbReference>
<dbReference type="Gene3D" id="1.20.1560.10">
    <property type="entry name" value="ABC transporter type 1, transmembrane domain"/>
    <property type="match status" value="1"/>
</dbReference>
<dbReference type="GO" id="GO:0005524">
    <property type="term" value="F:ATP binding"/>
    <property type="evidence" value="ECO:0007669"/>
    <property type="project" value="InterPro"/>
</dbReference>
<proteinExistence type="predicted"/>
<keyword evidence="2" id="KW-0812">Transmembrane</keyword>
<evidence type="ECO:0000256" key="3">
    <source>
        <dbReference type="ARBA" id="ARBA00022989"/>
    </source>
</evidence>
<evidence type="ECO:0000313" key="7">
    <source>
        <dbReference type="Proteomes" id="UP000724672"/>
    </source>
</evidence>
<accession>A0A942Z957</accession>
<keyword evidence="7" id="KW-1185">Reference proteome</keyword>
<keyword evidence="4" id="KW-0472">Membrane</keyword>
<gene>
    <name evidence="6" type="ORF">GOQ27_10895</name>
</gene>
<sequence>MITLIAIVILGLLSTTFLSLFKTRFVAITAANIRRGFFSSLLKMPIWKMESLSSGSIISLYNNELNKIISLISGKFVDALLQPIVFIGVSVYRVMINW</sequence>